<gene>
    <name evidence="3" type="ORF">JMUB3870_0617</name>
    <name evidence="4" type="ORF">JMUB3935_0631</name>
</gene>
<reference evidence="4 5" key="2">
    <citation type="submission" date="2019-07" db="EMBL/GenBank/DDBJ databases">
        <title>Complete Genome Sequence of Leptotrichia trevisanii Strain JMUB3935.</title>
        <authorList>
            <person name="Watanabe S."/>
            <person name="Cui L."/>
        </authorList>
    </citation>
    <scope>NUCLEOTIDE SEQUENCE [LARGE SCALE GENOMIC DNA]</scope>
    <source>
        <strain evidence="4 5">JMUB3935</strain>
    </source>
</reference>
<evidence type="ECO:0000313" key="5">
    <source>
        <dbReference type="Proteomes" id="UP000321378"/>
    </source>
</evidence>
<dbReference type="InterPro" id="IPR036086">
    <property type="entry name" value="ParB/Sulfiredoxin_sf"/>
</dbReference>
<organism evidence="4 5">
    <name type="scientific">Leptotrichia trevisanii</name>
    <dbReference type="NCBI Taxonomy" id="109328"/>
    <lineage>
        <taxon>Bacteria</taxon>
        <taxon>Fusobacteriati</taxon>
        <taxon>Fusobacteriota</taxon>
        <taxon>Fusobacteriia</taxon>
        <taxon>Fusobacteriales</taxon>
        <taxon>Leptotrichiaceae</taxon>
        <taxon>Leptotrichia</taxon>
    </lineage>
</organism>
<sequence>MENRTLMNVMEAEEAYKKFLKSSRGIFGFNFKKKENLKSFSEIQKEENAYNSVNLGIKEVPLDKIVGSVEKYADFDKNFVPKNNVVKQRWINIYIGYTSDSMLPTVILYKIKDNYYVYDGNHRVSVAKFLNFATIEAQVEEFLPTKDTKDKVIYRENMIFEKETGLSDIFLSEPIKYKYLKEEIESYKNLLDKRKNENLDLKETAKNWYMNVFLPIKMILSENEIIKNYEGNPDDVFLFFLEHKYYLSKNHGKNVGYLYSVINFINLVKTNENKDLENICEIQTQELIEKCKKLEKIDGELINSNFKHEIQVEAELENEVVSYFRNAVEKLSNRYSSYLFESEKMANNEIWTYFAKYILNYIKILNTHENNHFSSMNGKNIIEENNFEKEQITKPKMQFDNIEVNTLNYILEVFLPIAEIFLKINEKDHFVVNEYEKLQNDFFSLLKLKNLLKAEGKSTKYENIMTENIEIGINTKNKKVLFGVQEFLVLEKKKEFLKNLKNPKIFEEILKKYGEIKKYETYVKFFIALDNFGEEEFLDNLEKNLEKFYLQDDNVVEYKTEKVMNIENDDIFESEYEIGFIDFFVINLSGKLF</sequence>
<proteinExistence type="predicted"/>
<dbReference type="EMBL" id="AP019831">
    <property type="protein sequence ID" value="BBM44502.1"/>
    <property type="molecule type" value="Genomic_DNA"/>
</dbReference>
<evidence type="ECO:0000313" key="4">
    <source>
        <dbReference type="EMBL" id="BBM51656.1"/>
    </source>
</evidence>
<dbReference type="AlphaFoldDB" id="A0A510KIZ0"/>
<name>A0A510KIZ0_9FUSO</name>
<dbReference type="Proteomes" id="UP000321378">
    <property type="component" value="Chromosome"/>
</dbReference>
<dbReference type="STRING" id="1122173.GCA_000482505_01248"/>
<evidence type="ECO:0000256" key="1">
    <source>
        <dbReference type="SAM" id="Coils"/>
    </source>
</evidence>
<keyword evidence="6" id="KW-1185">Reference proteome</keyword>
<keyword evidence="1" id="KW-0175">Coiled coil</keyword>
<dbReference type="InterPro" id="IPR025111">
    <property type="entry name" value="DUF4032"/>
</dbReference>
<reference evidence="3 6" key="1">
    <citation type="submission" date="2019-07" db="EMBL/GenBank/DDBJ databases">
        <title>Complete Genome Sequence of Leptotrichia trevisanii Strain JMUB3870.</title>
        <authorList>
            <person name="Watanabe S."/>
            <person name="Cui L."/>
        </authorList>
    </citation>
    <scope>NUCLEOTIDE SEQUENCE [LARGE SCALE GENOMIC DNA]</scope>
    <source>
        <strain evidence="3 6">JMUB3870</strain>
    </source>
</reference>
<dbReference type="OrthoDB" id="9769871at2"/>
<dbReference type="Proteomes" id="UP000422644">
    <property type="component" value="Chromosome"/>
</dbReference>
<dbReference type="Pfam" id="PF13224">
    <property type="entry name" value="DUF4032"/>
    <property type="match status" value="1"/>
</dbReference>
<evidence type="ECO:0000313" key="3">
    <source>
        <dbReference type="EMBL" id="BBM44502.1"/>
    </source>
</evidence>
<protein>
    <submittedName>
        <fullName evidence="4">Transcriptional regulator</fullName>
    </submittedName>
</protein>
<dbReference type="EMBL" id="AP019840">
    <property type="protein sequence ID" value="BBM51656.1"/>
    <property type="molecule type" value="Genomic_DNA"/>
</dbReference>
<feature type="coiled-coil region" evidence="1">
    <location>
        <begin position="177"/>
        <end position="207"/>
    </location>
</feature>
<evidence type="ECO:0000313" key="6">
    <source>
        <dbReference type="Proteomes" id="UP000422644"/>
    </source>
</evidence>
<feature type="domain" description="DUF4032" evidence="2">
    <location>
        <begin position="182"/>
        <end position="266"/>
    </location>
</feature>
<accession>A0A510KIZ0</accession>
<evidence type="ECO:0000259" key="2">
    <source>
        <dbReference type="Pfam" id="PF13224"/>
    </source>
</evidence>
<dbReference type="SUPFAM" id="SSF110849">
    <property type="entry name" value="ParB/Sulfiredoxin"/>
    <property type="match status" value="1"/>
</dbReference>
<dbReference type="RefSeq" id="WP_026749355.1">
    <property type="nucleotide sequence ID" value="NZ_AP019831.1"/>
</dbReference>